<name>A0A8T0K9Z1_PHAAN</name>
<reference evidence="2 3" key="1">
    <citation type="submission" date="2020-05" db="EMBL/GenBank/DDBJ databases">
        <title>Vigna angularis (adzuki bean) Var. LongXiaoDou No. 4 denovo assembly.</title>
        <authorList>
            <person name="Xiang H."/>
        </authorList>
    </citation>
    <scope>NUCLEOTIDE SEQUENCE [LARGE SCALE GENOMIC DNA]</scope>
    <source>
        <tissue evidence="2">Leaf</tissue>
    </source>
</reference>
<feature type="transmembrane region" description="Helical" evidence="1">
    <location>
        <begin position="114"/>
        <end position="133"/>
    </location>
</feature>
<accession>A0A8T0K9Z1</accession>
<evidence type="ECO:0000256" key="1">
    <source>
        <dbReference type="SAM" id="Phobius"/>
    </source>
</evidence>
<keyword evidence="1" id="KW-0812">Transmembrane</keyword>
<feature type="transmembrane region" description="Helical" evidence="1">
    <location>
        <begin position="68"/>
        <end position="88"/>
    </location>
</feature>
<protein>
    <submittedName>
        <fullName evidence="2">Uncharacterized protein</fullName>
    </submittedName>
</protein>
<comment type="caution">
    <text evidence="2">The sequence shown here is derived from an EMBL/GenBank/DDBJ whole genome shotgun (WGS) entry which is preliminary data.</text>
</comment>
<evidence type="ECO:0000313" key="3">
    <source>
        <dbReference type="Proteomes" id="UP000743370"/>
    </source>
</evidence>
<evidence type="ECO:0000313" key="2">
    <source>
        <dbReference type="EMBL" id="KAG2396580.1"/>
    </source>
</evidence>
<keyword evidence="1" id="KW-1133">Transmembrane helix</keyword>
<dbReference type="AlphaFoldDB" id="A0A8T0K9Z1"/>
<feature type="transmembrane region" description="Helical" evidence="1">
    <location>
        <begin position="29"/>
        <end position="48"/>
    </location>
</feature>
<keyword evidence="1" id="KW-0472">Membrane</keyword>
<gene>
    <name evidence="2" type="ORF">HKW66_Vig0228550</name>
</gene>
<dbReference type="EMBL" id="JABFOF010000005">
    <property type="protein sequence ID" value="KAG2396580.1"/>
    <property type="molecule type" value="Genomic_DNA"/>
</dbReference>
<proteinExistence type="predicted"/>
<dbReference type="Proteomes" id="UP000743370">
    <property type="component" value="Unassembled WGS sequence"/>
</dbReference>
<organism evidence="2 3">
    <name type="scientific">Phaseolus angularis</name>
    <name type="common">Azuki bean</name>
    <name type="synonym">Vigna angularis</name>
    <dbReference type="NCBI Taxonomy" id="3914"/>
    <lineage>
        <taxon>Eukaryota</taxon>
        <taxon>Viridiplantae</taxon>
        <taxon>Streptophyta</taxon>
        <taxon>Embryophyta</taxon>
        <taxon>Tracheophyta</taxon>
        <taxon>Spermatophyta</taxon>
        <taxon>Magnoliopsida</taxon>
        <taxon>eudicotyledons</taxon>
        <taxon>Gunneridae</taxon>
        <taxon>Pentapetalae</taxon>
        <taxon>rosids</taxon>
        <taxon>fabids</taxon>
        <taxon>Fabales</taxon>
        <taxon>Fabaceae</taxon>
        <taxon>Papilionoideae</taxon>
        <taxon>50 kb inversion clade</taxon>
        <taxon>NPAAA clade</taxon>
        <taxon>indigoferoid/millettioid clade</taxon>
        <taxon>Phaseoleae</taxon>
        <taxon>Vigna</taxon>
    </lineage>
</organism>
<sequence>MLLLRVLPLPVLSLPVLPLPMLSLPVLPLPVLSLPVLPLPVLPLLLLFPCCRSPSWTLATRRQRRPWCLCQSWILSPPWIPFPTTVAFRDQTQMASFSRNRCRASQLRTTAPEVVVVVSFVLWFSLIGIRVLFEKVRVFNWENSFREIVVRVLLLFYSGVSDTCYEEELRLSENEQERAVGLRPSCCWTSPEAE</sequence>